<sequence>MTFNLVELFELLEYKTDGPVSMNVILKLQSWGLIANENTLKCNNGHFLKLYPSSDVCDGFVWRCREYTATRKQKKVRCEYTQSLRKNKFFCKSHLSLYQIVIFSYLWVENVSLEFLSKQVKISKCCG</sequence>
<dbReference type="AlphaFoldDB" id="A0AAV0WA62"/>
<keyword evidence="2" id="KW-1185">Reference proteome</keyword>
<gene>
    <name evidence="1" type="ORF">MEUPH1_LOCUS8859</name>
</gene>
<evidence type="ECO:0000313" key="1">
    <source>
        <dbReference type="EMBL" id="CAI6352645.1"/>
    </source>
</evidence>
<dbReference type="Proteomes" id="UP001160148">
    <property type="component" value="Unassembled WGS sequence"/>
</dbReference>
<protein>
    <submittedName>
        <fullName evidence="1">Uncharacterized protein</fullName>
    </submittedName>
</protein>
<organism evidence="1 2">
    <name type="scientific">Macrosiphum euphorbiae</name>
    <name type="common">potato aphid</name>
    <dbReference type="NCBI Taxonomy" id="13131"/>
    <lineage>
        <taxon>Eukaryota</taxon>
        <taxon>Metazoa</taxon>
        <taxon>Ecdysozoa</taxon>
        <taxon>Arthropoda</taxon>
        <taxon>Hexapoda</taxon>
        <taxon>Insecta</taxon>
        <taxon>Pterygota</taxon>
        <taxon>Neoptera</taxon>
        <taxon>Paraneoptera</taxon>
        <taxon>Hemiptera</taxon>
        <taxon>Sternorrhyncha</taxon>
        <taxon>Aphidomorpha</taxon>
        <taxon>Aphidoidea</taxon>
        <taxon>Aphididae</taxon>
        <taxon>Macrosiphini</taxon>
        <taxon>Macrosiphum</taxon>
    </lineage>
</organism>
<dbReference type="EMBL" id="CARXXK010000002">
    <property type="protein sequence ID" value="CAI6352645.1"/>
    <property type="molecule type" value="Genomic_DNA"/>
</dbReference>
<comment type="caution">
    <text evidence="1">The sequence shown here is derived from an EMBL/GenBank/DDBJ whole genome shotgun (WGS) entry which is preliminary data.</text>
</comment>
<evidence type="ECO:0000313" key="2">
    <source>
        <dbReference type="Proteomes" id="UP001160148"/>
    </source>
</evidence>
<proteinExistence type="predicted"/>
<name>A0AAV0WA62_9HEMI</name>
<accession>A0AAV0WA62</accession>
<reference evidence="1 2" key="1">
    <citation type="submission" date="2023-01" db="EMBL/GenBank/DDBJ databases">
        <authorList>
            <person name="Whitehead M."/>
        </authorList>
    </citation>
    <scope>NUCLEOTIDE SEQUENCE [LARGE SCALE GENOMIC DNA]</scope>
</reference>